<comment type="caution">
    <text evidence="2">The sequence shown here is derived from an EMBL/GenBank/DDBJ whole genome shotgun (WGS) entry which is preliminary data.</text>
</comment>
<reference evidence="2 3" key="2">
    <citation type="journal article" date="2015" name="Eukaryot. Cell">
        <title>Asexual propagation of a virulent clone complex in a human and feline outbreak of sporotrichosis.</title>
        <authorList>
            <person name="Teixeira Mde M."/>
            <person name="Rodrigues A.M."/>
            <person name="Tsui C.K."/>
            <person name="de Almeida L.G."/>
            <person name="Van Diepeningen A.D."/>
            <person name="van den Ende B.G."/>
            <person name="Fernandes G.F."/>
            <person name="Kano R."/>
            <person name="Hamelin R.C."/>
            <person name="Lopes-Bezerra L.M."/>
            <person name="Vasconcelos A.T."/>
            <person name="de Hoog S."/>
            <person name="de Camargo Z.P."/>
            <person name="Felipe M.S."/>
        </authorList>
    </citation>
    <scope>NUCLEOTIDE SEQUENCE [LARGE SCALE GENOMIC DNA]</scope>
    <source>
        <strain evidence="2 3">1099-18</strain>
    </source>
</reference>
<dbReference type="KEGG" id="ssck:SPSK_10096"/>
<reference evidence="2 3" key="1">
    <citation type="journal article" date="2014" name="BMC Genomics">
        <title>Comparative genomics of the major fungal agents of human and animal Sporotrichosis: Sporothrix schenckii and Sporothrix brasiliensis.</title>
        <authorList>
            <person name="Teixeira M.M."/>
            <person name="de Almeida L.G."/>
            <person name="Kubitschek-Barreira P."/>
            <person name="Alves F.L."/>
            <person name="Kioshima E.S."/>
            <person name="Abadio A.K."/>
            <person name="Fernandes L."/>
            <person name="Derengowski L.S."/>
            <person name="Ferreira K.S."/>
            <person name="Souza R.C."/>
            <person name="Ruiz J.C."/>
            <person name="de Andrade N.C."/>
            <person name="Paes H.C."/>
            <person name="Nicola A.M."/>
            <person name="Albuquerque P."/>
            <person name="Gerber A.L."/>
            <person name="Martins V.P."/>
            <person name="Peconick L.D."/>
            <person name="Neto A.V."/>
            <person name="Chaucanez C.B."/>
            <person name="Silva P.A."/>
            <person name="Cunha O.L."/>
            <person name="de Oliveira F.F."/>
            <person name="dos Santos T.C."/>
            <person name="Barros A.L."/>
            <person name="Soares M.A."/>
            <person name="de Oliveira L.M."/>
            <person name="Marini M.M."/>
            <person name="Villalobos-Duno H."/>
            <person name="Cunha M.M."/>
            <person name="de Hoog S."/>
            <person name="da Silveira J.F."/>
            <person name="Henrissat B."/>
            <person name="Nino-Vega G.A."/>
            <person name="Cisalpino P.S."/>
            <person name="Mora-Montes H.M."/>
            <person name="Almeida S.R."/>
            <person name="Stajich J.E."/>
            <person name="Lopes-Bezerra L.M."/>
            <person name="Vasconcelos A.T."/>
            <person name="Felipe M.S."/>
        </authorList>
    </citation>
    <scope>NUCLEOTIDE SEQUENCE [LARGE SCALE GENOMIC DNA]</scope>
    <source>
        <strain evidence="2 3">1099-18</strain>
    </source>
</reference>
<dbReference type="AlphaFoldDB" id="A0A0F2M6U0"/>
<name>A0A0F2M6U0_SPOSC</name>
<proteinExistence type="predicted"/>
<protein>
    <submittedName>
        <fullName evidence="2">Uncharacterized protein</fullName>
    </submittedName>
</protein>
<organism evidence="2 3">
    <name type="scientific">Sporothrix schenckii 1099-18</name>
    <dbReference type="NCBI Taxonomy" id="1397361"/>
    <lineage>
        <taxon>Eukaryota</taxon>
        <taxon>Fungi</taxon>
        <taxon>Dikarya</taxon>
        <taxon>Ascomycota</taxon>
        <taxon>Pezizomycotina</taxon>
        <taxon>Sordariomycetes</taxon>
        <taxon>Sordariomycetidae</taxon>
        <taxon>Ophiostomatales</taxon>
        <taxon>Ophiostomataceae</taxon>
        <taxon>Sporothrix</taxon>
    </lineage>
</organism>
<dbReference type="GeneID" id="27671929"/>
<evidence type="ECO:0000313" key="3">
    <source>
        <dbReference type="Proteomes" id="UP000033710"/>
    </source>
</evidence>
<feature type="region of interest" description="Disordered" evidence="1">
    <location>
        <begin position="1"/>
        <end position="24"/>
    </location>
</feature>
<dbReference type="Proteomes" id="UP000033710">
    <property type="component" value="Unassembled WGS sequence"/>
</dbReference>
<dbReference type="EMBL" id="AXCR01000007">
    <property type="protein sequence ID" value="KJR84799.1"/>
    <property type="molecule type" value="Genomic_DNA"/>
</dbReference>
<dbReference type="VEuPathDB" id="FungiDB:SPSK_10096"/>
<dbReference type="RefSeq" id="XP_016587475.1">
    <property type="nucleotide sequence ID" value="XM_016736652.1"/>
</dbReference>
<evidence type="ECO:0000313" key="2">
    <source>
        <dbReference type="EMBL" id="KJR84799.1"/>
    </source>
</evidence>
<gene>
    <name evidence="2" type="ORF">SPSK_10096</name>
</gene>
<accession>A0A0F2M6U0</accession>
<dbReference type="OrthoDB" id="10488830at2759"/>
<sequence>MASCSGREPWSQRPGISASPDPPQCCKLDIEGQRAHYVGAVDKNEDEAGRDMAQARDQLCGSAACDGRRERLLPRNKLTWSVSRLGDPSPPARIGDCWLCAQRRQ</sequence>
<evidence type="ECO:0000256" key="1">
    <source>
        <dbReference type="SAM" id="MobiDB-lite"/>
    </source>
</evidence>